<keyword evidence="6" id="KW-0812">Transmembrane</keyword>
<dbReference type="Gene3D" id="2.60.40.1220">
    <property type="match status" value="1"/>
</dbReference>
<feature type="transmembrane region" description="Helical" evidence="6">
    <location>
        <begin position="171"/>
        <end position="189"/>
    </location>
</feature>
<keyword evidence="10" id="KW-1185">Reference proteome</keyword>
<feature type="chain" id="PRO_5045967067" evidence="7">
    <location>
        <begin position="25"/>
        <end position="193"/>
    </location>
</feature>
<comment type="caution">
    <text evidence="9">The sequence shown here is derived from an EMBL/GenBank/DDBJ whole genome shotgun (WGS) entry which is preliminary data.</text>
</comment>
<keyword evidence="6" id="KW-0472">Membrane</keyword>
<proteinExistence type="predicted"/>
<dbReference type="Pfam" id="PF04234">
    <property type="entry name" value="CopC"/>
    <property type="match status" value="1"/>
</dbReference>
<evidence type="ECO:0000256" key="4">
    <source>
        <dbReference type="ARBA" id="ARBA00023008"/>
    </source>
</evidence>
<gene>
    <name evidence="9" type="ORF">ACFO3P_13740</name>
</gene>
<name>A0ABV9K013_9BACI</name>
<dbReference type="InterPro" id="IPR007348">
    <property type="entry name" value="CopC_dom"/>
</dbReference>
<evidence type="ECO:0000256" key="5">
    <source>
        <dbReference type="SAM" id="MobiDB-lite"/>
    </source>
</evidence>
<evidence type="ECO:0000256" key="6">
    <source>
        <dbReference type="SAM" id="Phobius"/>
    </source>
</evidence>
<feature type="domain" description="CopC" evidence="8">
    <location>
        <begin position="25"/>
        <end position="117"/>
    </location>
</feature>
<keyword evidence="2" id="KW-0479">Metal-binding</keyword>
<dbReference type="PANTHER" id="PTHR34820:SF4">
    <property type="entry name" value="INNER MEMBRANE PROTEIN YEBZ"/>
    <property type="match status" value="1"/>
</dbReference>
<evidence type="ECO:0000256" key="3">
    <source>
        <dbReference type="ARBA" id="ARBA00022729"/>
    </source>
</evidence>
<protein>
    <submittedName>
        <fullName evidence="9">Copper resistance protein CopC</fullName>
    </submittedName>
</protein>
<dbReference type="InterPro" id="IPR014756">
    <property type="entry name" value="Ig_E-set"/>
</dbReference>
<feature type="compositionally biased region" description="Acidic residues" evidence="5">
    <location>
        <begin position="122"/>
        <end position="152"/>
    </location>
</feature>
<keyword evidence="3 7" id="KW-0732">Signal</keyword>
<dbReference type="InterPro" id="IPR032694">
    <property type="entry name" value="CopC/D"/>
</dbReference>
<dbReference type="PANTHER" id="PTHR34820">
    <property type="entry name" value="INNER MEMBRANE PROTEIN YEBZ"/>
    <property type="match status" value="1"/>
</dbReference>
<keyword evidence="4" id="KW-0186">Copper</keyword>
<dbReference type="InterPro" id="IPR014755">
    <property type="entry name" value="Cu-Rt/internalin_Ig-like"/>
</dbReference>
<reference evidence="10" key="1">
    <citation type="journal article" date="2019" name="Int. J. Syst. Evol. Microbiol.">
        <title>The Global Catalogue of Microorganisms (GCM) 10K type strain sequencing project: providing services to taxonomists for standard genome sequencing and annotation.</title>
        <authorList>
            <consortium name="The Broad Institute Genomics Platform"/>
            <consortium name="The Broad Institute Genome Sequencing Center for Infectious Disease"/>
            <person name="Wu L."/>
            <person name="Ma J."/>
        </authorList>
    </citation>
    <scope>NUCLEOTIDE SEQUENCE [LARGE SCALE GENOMIC DNA]</scope>
    <source>
        <strain evidence="10">CCUG 37257</strain>
    </source>
</reference>
<dbReference type="Proteomes" id="UP001595988">
    <property type="component" value="Unassembled WGS sequence"/>
</dbReference>
<feature type="region of interest" description="Disordered" evidence="5">
    <location>
        <begin position="122"/>
        <end position="165"/>
    </location>
</feature>
<comment type="subcellular location">
    <subcellularLocation>
        <location evidence="1">Cell envelope</location>
    </subcellularLocation>
</comment>
<evidence type="ECO:0000313" key="10">
    <source>
        <dbReference type="Proteomes" id="UP001595988"/>
    </source>
</evidence>
<evidence type="ECO:0000259" key="8">
    <source>
        <dbReference type="Pfam" id="PF04234"/>
    </source>
</evidence>
<evidence type="ECO:0000256" key="2">
    <source>
        <dbReference type="ARBA" id="ARBA00022723"/>
    </source>
</evidence>
<keyword evidence="6" id="KW-1133">Transmembrane helix</keyword>
<evidence type="ECO:0000256" key="1">
    <source>
        <dbReference type="ARBA" id="ARBA00004196"/>
    </source>
</evidence>
<dbReference type="EMBL" id="JBHSFT010000020">
    <property type="protein sequence ID" value="MFC4663242.1"/>
    <property type="molecule type" value="Genomic_DNA"/>
</dbReference>
<dbReference type="SUPFAM" id="SSF81296">
    <property type="entry name" value="E set domains"/>
    <property type="match status" value="1"/>
</dbReference>
<evidence type="ECO:0000313" key="9">
    <source>
        <dbReference type="EMBL" id="MFC4663242.1"/>
    </source>
</evidence>
<feature type="signal peptide" evidence="7">
    <location>
        <begin position="1"/>
        <end position="24"/>
    </location>
</feature>
<organism evidence="9 10">
    <name type="scientific">Oceanobacillus aidingensis</name>
    <dbReference type="NCBI Taxonomy" id="645964"/>
    <lineage>
        <taxon>Bacteria</taxon>
        <taxon>Bacillati</taxon>
        <taxon>Bacillota</taxon>
        <taxon>Bacilli</taxon>
        <taxon>Bacillales</taxon>
        <taxon>Bacillaceae</taxon>
        <taxon>Oceanobacillus</taxon>
    </lineage>
</organism>
<evidence type="ECO:0000256" key="7">
    <source>
        <dbReference type="SAM" id="SignalP"/>
    </source>
</evidence>
<accession>A0ABV9K013</accession>
<sequence length="193" mass="21015">MKKLTGAFAFVVLLFAFSASPVFAHTHLDTSDPEEGSTVTDTLDDITLYFETVIEDSAVMELHAEDGTEIALDNLTVNEDEFSADVTEPLENGTYTLSWDIIGVDGHPMEDSISFEVDIEESAVEEEEDTNTAEDEENTADTPEEQADENEAAAENNVQEEAADDTNSNTLLIAVLVIAIVAVIAIVLLKRKK</sequence>
<dbReference type="RefSeq" id="WP_193063544.1">
    <property type="nucleotide sequence ID" value="NZ_JBHSFT010000020.1"/>
</dbReference>